<comment type="caution">
    <text evidence="1">The sequence shown here is derived from an EMBL/GenBank/DDBJ whole genome shotgun (WGS) entry which is preliminary data.</text>
</comment>
<gene>
    <name evidence="1" type="ORF">L2E82_12062</name>
</gene>
<proteinExistence type="predicted"/>
<evidence type="ECO:0000313" key="1">
    <source>
        <dbReference type="EMBL" id="KAI3782030.1"/>
    </source>
</evidence>
<evidence type="ECO:0000313" key="2">
    <source>
        <dbReference type="Proteomes" id="UP001055811"/>
    </source>
</evidence>
<dbReference type="EMBL" id="CM042010">
    <property type="protein sequence ID" value="KAI3782030.1"/>
    <property type="molecule type" value="Genomic_DNA"/>
</dbReference>
<dbReference type="Proteomes" id="UP001055811">
    <property type="component" value="Linkage Group LG02"/>
</dbReference>
<keyword evidence="2" id="KW-1185">Reference proteome</keyword>
<reference evidence="1 2" key="2">
    <citation type="journal article" date="2022" name="Mol. Ecol. Resour.">
        <title>The genomes of chicory, endive, great burdock and yacon provide insights into Asteraceae paleo-polyploidization history and plant inulin production.</title>
        <authorList>
            <person name="Fan W."/>
            <person name="Wang S."/>
            <person name="Wang H."/>
            <person name="Wang A."/>
            <person name="Jiang F."/>
            <person name="Liu H."/>
            <person name="Zhao H."/>
            <person name="Xu D."/>
            <person name="Zhang Y."/>
        </authorList>
    </citation>
    <scope>NUCLEOTIDE SEQUENCE [LARGE SCALE GENOMIC DNA]</scope>
    <source>
        <strain evidence="2">cv. Punajuju</strain>
        <tissue evidence="1">Leaves</tissue>
    </source>
</reference>
<organism evidence="1 2">
    <name type="scientific">Cichorium intybus</name>
    <name type="common">Chicory</name>
    <dbReference type="NCBI Taxonomy" id="13427"/>
    <lineage>
        <taxon>Eukaryota</taxon>
        <taxon>Viridiplantae</taxon>
        <taxon>Streptophyta</taxon>
        <taxon>Embryophyta</taxon>
        <taxon>Tracheophyta</taxon>
        <taxon>Spermatophyta</taxon>
        <taxon>Magnoliopsida</taxon>
        <taxon>eudicotyledons</taxon>
        <taxon>Gunneridae</taxon>
        <taxon>Pentapetalae</taxon>
        <taxon>asterids</taxon>
        <taxon>campanulids</taxon>
        <taxon>Asterales</taxon>
        <taxon>Asteraceae</taxon>
        <taxon>Cichorioideae</taxon>
        <taxon>Cichorieae</taxon>
        <taxon>Cichoriinae</taxon>
        <taxon>Cichorium</taxon>
    </lineage>
</organism>
<sequence length="117" mass="13414">MASKRLFSVKFKEVVSSDYNQVKHLTDLEVNTWKFKSMELPNSSEVWSIAKAKPTDGDTLIGHVIEKAVIEKKRMALERALQQKIIQWQKTPEEIKLGFLSFFLLLAFVSTIPISCN</sequence>
<accession>A0ACB9GG78</accession>
<name>A0ACB9GG78_CICIN</name>
<protein>
    <submittedName>
        <fullName evidence="1">Uncharacterized protein</fullName>
    </submittedName>
</protein>
<reference evidence="2" key="1">
    <citation type="journal article" date="2022" name="Mol. Ecol. Resour.">
        <title>The genomes of chicory, endive, great burdock and yacon provide insights into Asteraceae palaeo-polyploidization history and plant inulin production.</title>
        <authorList>
            <person name="Fan W."/>
            <person name="Wang S."/>
            <person name="Wang H."/>
            <person name="Wang A."/>
            <person name="Jiang F."/>
            <person name="Liu H."/>
            <person name="Zhao H."/>
            <person name="Xu D."/>
            <person name="Zhang Y."/>
        </authorList>
    </citation>
    <scope>NUCLEOTIDE SEQUENCE [LARGE SCALE GENOMIC DNA]</scope>
    <source>
        <strain evidence="2">cv. Punajuju</strain>
    </source>
</reference>